<dbReference type="SMART" id="SM00409">
    <property type="entry name" value="IG"/>
    <property type="match status" value="17"/>
</dbReference>
<feature type="compositionally biased region" description="Basic and acidic residues" evidence="10">
    <location>
        <begin position="1689"/>
        <end position="1701"/>
    </location>
</feature>
<keyword evidence="6" id="KW-0677">Repeat</keyword>
<feature type="domain" description="Ig-like" evidence="11">
    <location>
        <begin position="1935"/>
        <end position="2030"/>
    </location>
</feature>
<comment type="subcellular location">
    <subcellularLocation>
        <location evidence="2">Cytoplasm</location>
    </subcellularLocation>
    <subcellularLocation>
        <location evidence="1">Nucleus</location>
    </subcellularLocation>
</comment>
<dbReference type="GO" id="GO:0005634">
    <property type="term" value="C:nucleus"/>
    <property type="evidence" value="ECO:0007669"/>
    <property type="project" value="UniProtKB-SubCell"/>
</dbReference>
<feature type="domain" description="Ig-like" evidence="11">
    <location>
        <begin position="118"/>
        <end position="209"/>
    </location>
</feature>
<dbReference type="GO" id="GO:0045989">
    <property type="term" value="P:positive regulation of striated muscle contraction"/>
    <property type="evidence" value="ECO:0007669"/>
    <property type="project" value="UniProtKB-ARBA"/>
</dbReference>
<keyword evidence="9" id="KW-0393">Immunoglobulin domain</keyword>
<feature type="compositionally biased region" description="Polar residues" evidence="10">
    <location>
        <begin position="1926"/>
        <end position="1935"/>
    </location>
</feature>
<evidence type="ECO:0000256" key="3">
    <source>
        <dbReference type="ARBA" id="ARBA00006692"/>
    </source>
</evidence>
<feature type="region of interest" description="Disordered" evidence="10">
    <location>
        <begin position="1312"/>
        <end position="1367"/>
    </location>
</feature>
<evidence type="ECO:0000313" key="13">
    <source>
        <dbReference type="Proteomes" id="UP000193380"/>
    </source>
</evidence>
<dbReference type="Pfam" id="PF07679">
    <property type="entry name" value="I-set"/>
    <property type="match status" value="16"/>
</dbReference>
<feature type="compositionally biased region" description="Basic and acidic residues" evidence="10">
    <location>
        <begin position="1756"/>
        <end position="1804"/>
    </location>
</feature>
<feature type="domain" description="Ig-like" evidence="11">
    <location>
        <begin position="2938"/>
        <end position="3022"/>
    </location>
</feature>
<evidence type="ECO:0000313" key="12">
    <source>
        <dbReference type="EMBL" id="CDQ65441.1"/>
    </source>
</evidence>
<dbReference type="Proteomes" id="UP000193380">
    <property type="component" value="Unassembled WGS sequence"/>
</dbReference>
<dbReference type="GO" id="GO:0003007">
    <property type="term" value="P:heart morphogenesis"/>
    <property type="evidence" value="ECO:0007669"/>
    <property type="project" value="UniProtKB-ARBA"/>
</dbReference>
<feature type="compositionally biased region" description="Basic and acidic residues" evidence="10">
    <location>
        <begin position="1661"/>
        <end position="1680"/>
    </location>
</feature>
<dbReference type="GO" id="GO:0055013">
    <property type="term" value="P:cardiac muscle cell development"/>
    <property type="evidence" value="ECO:0007669"/>
    <property type="project" value="UniProtKB-ARBA"/>
</dbReference>
<dbReference type="SMART" id="SM00408">
    <property type="entry name" value="IGc2"/>
    <property type="match status" value="8"/>
</dbReference>
<keyword evidence="4" id="KW-0963">Cytoplasm</keyword>
<keyword evidence="5" id="KW-0597">Phosphoprotein</keyword>
<feature type="domain" description="Ig-like" evidence="11">
    <location>
        <begin position="2739"/>
        <end position="2825"/>
    </location>
</feature>
<reference evidence="12" key="2">
    <citation type="submission" date="2014-03" db="EMBL/GenBank/DDBJ databases">
        <authorList>
            <person name="Genoscope - CEA"/>
        </authorList>
    </citation>
    <scope>NUCLEOTIDE SEQUENCE</scope>
</reference>
<sequence length="3157" mass="355182">MKDDAEYSCAVVEDDHIRTTARLNVEGASLSIVKRLENIEVPETYSGEFEVELSRDDAEGTWYFNDKEITPSSKYVTSSCRGRHTLSVKDIKKEDQGKYTFKMYDMQTSASLKMKLRPVTLMQPLTDLTICEGDIAQLEVRFSQENVEGTWMKNGQAISATDRIHIVIDKLVHKLLVENVSRDDAATYSFFVPTQDIATSGKLNIQTVEILSPLTDVTAVEGTKAVIETEISAADVTSVKWFHNDKLVMPSERIQMLAKGSKQHLVFHRTFATDEGTYKLCVGKADSSCKLTIEKIHIVKHMEDQVCTETQNITFKVEVSHPGIAAVWTFKKQELKAGPKHKIEAKGKNYSLTVINIMKDEDGQYTFAAGEQTSSAKITVSGGAINRPLQDVTVAESQTAELECDVANPTAEGKWLKDGQPVDFSDNVKHVKNGAVRRLVITITRPQDIGEYTYQVANSKTTATLRVESVKVKKTLTNQTVTETQEAEFSLELSHKNVKDSQWIKNGVEIHPSEKYEITIDGMIHTLKIKNCDTRDESVYGFKLGKLSANAKLNIETIKIVKKPKDVTSLLDATASFELSLSHDDIPIKWMFNNVELKPSENIKILSERKAHKLIIQNVKTNSHGEYTAVVGNLQCSASLHVEALRVTKPIKNIEVPETQVATFECEVSHFNVPSTWLKNGVEIEMSDKFRIVVQGKLHQLKIMNTGSEDSAEYTFVCGNDRVSATLTINAILITNMLKDLSAQEKDTITFEVNVNYEGITYKWLKNGVEIRSTDRCQSRTKHLTHSLTIRNVHFGDGAEYKFVAGSAASSAKLYVDARIIEFTKHIKDIKITEKKRATFECEISEPNAQVTWMKDGQELDISERYTVSTEEFLHRLMIQSVCMSDAGGYSVIAGASMSKAHLTVEGKDVCITEPAENKMTVVEKQRTMFEFEVNKDDIQGRWLRNGIELQFSVEQRFSYACIRKLHRLTITETCRSDAGEYTFIAGRNRRVVTLHVNIPEPPQIINHMQPLSVESGKPARFSVEVTGVPQPQVFWYKNSQALSPGFKCKFLRDGNEHCLLLIEVFPEDAGVYNCEVKNEGGVATSSAALNVEVTNMKEEIEATIEQEVKEKKCGYIYQSYPLSMRVHTVLNKTSSNFRVRIFKKESSLAGQIRGAFSDLDQANNSSIKPSFQKKLKFQNVLEGEPAVFRCRLVAFPTPTIIWFHNNRQIHKESRRRIRTESTLHMHETSLVIDSIKDKDSGSYKVMVINTEGSAESISSLLVSMREEQEGNDLSHMRRSTRLHGSLDSLVDQKKESKFRVNLRCVGSPFDQKFKPSGRSRSKDAPVHTLYFRSASPTRGKDKETNLNETASERALSPPSIFGGERVSRSERFNDRYSDIYCDRHTGRFSDNAVKRKKRLSMSTLSSEFDLESNHARPFERNVRNDKVSAEFYGRNDRIPTHCESTQPRVRHSFEPQSRTRAIQMLKDDLEATGNEKYFDEGVSETHMDKMVLTQGEPQHELGFEHKIGKDLENRGAHYIGNQGEDYLDKKLSEDLKTKMEGPFILACSETRRSLNIAEKDDFSRTSTNKPLKEIFSSKTTNTQEDTVKSTEEQFEKQPSFAENRYENIESECEDKPLALRIRKGQKGMQMDQEEQFKHETDHSKARDLSYTQSEILYGEEVERKTDTKTEEKSCEEHHPSLVKNLSRSPRERRASEKQTQEEQCLLSREKTHKSEMFGSEEEALGHRIIKWQQDVLTEQEIAVDLDSDWVGAEPSPEKTTKERFLSEHAPYDYRDERRRSSPERTAKEKSLSKDVHHDFRDESFQCPPPPQTVVDETRLQATESEYFVSEEEALAQRILKWQEDVLTEQEEAVELESNWALAEHSQHSKKSDHGSQAEVGAEGPSNCESDLRHNDKVAMGGTAERKEDGKQSSSKENLHQMDMPQGTNEVKTSPKTSVPIFVREISSLKVKRGEMTDFKCCFRGDPQPIVTWLKDDQPIGQNPDFDVLTKLNETTLTIYYPTIYHEGTFSCVITNTFGKSTSSATLEVTESKQLRKFPSPVSSYKVKVTTEYEMSEEDLDQMIDDELESYNGVEMDEKSLLQVPQADLHRPRASDTSQYYCSPVEIRITAPTPVPFEMIGKDAEMSEDDGSSHPMKHKFTFCYDAAQVVSESEKIRSSEGQTGKVEIRSDVSFQSPVAIARSSEVEATMAGSHNPKDDVSKLSRSEADMASESKQYILSRVSKDLRHSPLSHTSDITDQALMHELDNSIGSHSPEEYVSNVSKPKQSVSKEAPTITGCGLQSSAVLVKVSQIKQAFEAPALSEAPELLDTTSVDEVKKSTESYFPEEDIPEVVIHLDHDDKSLATNVVEGTPLQSKQDTMLVEGRDTQIPRAKLISAKSGPEVVLLGGAQISAKVKSVSPNCAPEGVQTMSHTLEEDNEICMISGETVAEADIIDTHSHLKHCVPLSSIREVQVSPKPVRPEAVKAVKTSHSTESMGPHVTDQNMIEDSLREKVPVSVTPDDVSASVCDESVKLKRLSGSFATPEIHRLDTQSSVGNDMTDINENLSLSELSKDSAFVSVSWAHSEIVSEETAEENEEHAVAESVTSLEEEVVTFSTVYDYYHPPTEWGRPLSPESEMSIECGSTFSEELTEIEQIYTPDSSNEMLQLPKTPESFHTPETETPAGYMTPNEYAFSPLERKRPSTDSSERLFSPAKFLRSPDDEGIETTPPAFRLDEGRFLSERALGLGGLQEKVQGIPPAFLKPLTKRRVFEHDSLSFYAELFGLPSPEVKWFRNKTQFVADERITMDRDGDNISLVIQNITKADQGEYICEAVNYVGAAKSVALVVVISNEVRYMLPPPSVTHQHVMEFDVEEDDDSSRSCSPQEILLEVELDENEVKEFERQVKIITIPEYTADNKSMIISLDVLPSMYEESGVDFVTQERDDLKIAFEVTEMPPRFINPICDMETPENTTVMFECSLMGIPSPIVSWFKGNKKVPHNNNKYLHSSDGDNHFLKIRNVSAHDSGIYSCRAINVVGETLCRASLLVLNPKSFIGKTRGRELTAVSLGSAKVQPQNFQFQMTETPPKCIIPLTNVTTAVGTPVVLQCLVNGKPHPTAEWYKDGDPVKDTRYMIQEKASGHFNLIITNVTQKDAGEYKCLIQNKSGYTETTALLKVF</sequence>
<dbReference type="Gene3D" id="2.60.40.10">
    <property type="entry name" value="Immunoglobulins"/>
    <property type="match status" value="17"/>
</dbReference>
<dbReference type="InterPro" id="IPR036179">
    <property type="entry name" value="Ig-like_dom_sf"/>
</dbReference>
<dbReference type="SUPFAM" id="SSF48726">
    <property type="entry name" value="Immunoglobulin"/>
    <property type="match status" value="17"/>
</dbReference>
<dbReference type="EMBL" id="FR904507">
    <property type="protein sequence ID" value="CDQ65441.1"/>
    <property type="molecule type" value="Genomic_DNA"/>
</dbReference>
<protein>
    <recommendedName>
        <fullName evidence="11">Ig-like domain-containing protein</fullName>
    </recommendedName>
</protein>
<feature type="compositionally biased region" description="Basic and acidic residues" evidence="10">
    <location>
        <begin position="1865"/>
        <end position="1876"/>
    </location>
</feature>
<dbReference type="FunFam" id="2.60.40.10:FF:000792">
    <property type="entry name" value="titin isoform X1"/>
    <property type="match status" value="1"/>
</dbReference>
<evidence type="ECO:0000256" key="2">
    <source>
        <dbReference type="ARBA" id="ARBA00004496"/>
    </source>
</evidence>
<evidence type="ECO:0000256" key="1">
    <source>
        <dbReference type="ARBA" id="ARBA00004123"/>
    </source>
</evidence>
<dbReference type="FunFam" id="2.60.40.10:FF:000425">
    <property type="entry name" value="Myosin light chain kinase"/>
    <property type="match status" value="1"/>
</dbReference>
<reference evidence="12" key="1">
    <citation type="journal article" date="2014" name="Nat. Commun.">
        <title>The rainbow trout genome provides novel insights into evolution after whole-genome duplication in vertebrates.</title>
        <authorList>
            <person name="Berthelot C."/>
            <person name="Brunet F."/>
            <person name="Chalopin D."/>
            <person name="Juanchich A."/>
            <person name="Bernard M."/>
            <person name="Noel B."/>
            <person name="Bento P."/>
            <person name="Da Silva C."/>
            <person name="Labadie K."/>
            <person name="Alberti A."/>
            <person name="Aury J.M."/>
            <person name="Louis A."/>
            <person name="Dehais P."/>
            <person name="Bardou P."/>
            <person name="Montfort J."/>
            <person name="Klopp C."/>
            <person name="Cabau C."/>
            <person name="Gaspin C."/>
            <person name="Thorgaard G.H."/>
            <person name="Boussaha M."/>
            <person name="Quillet E."/>
            <person name="Guyomard R."/>
            <person name="Galiana D."/>
            <person name="Bobe J."/>
            <person name="Volff J.N."/>
            <person name="Genet C."/>
            <person name="Wincker P."/>
            <person name="Jaillon O."/>
            <person name="Roest Crollius H."/>
            <person name="Guiguen Y."/>
        </authorList>
    </citation>
    <scope>NUCLEOTIDE SEQUENCE [LARGE SCALE GENOMIC DNA]</scope>
</reference>
<organism evidence="12 13">
    <name type="scientific">Oncorhynchus mykiss</name>
    <name type="common">Rainbow trout</name>
    <name type="synonym">Salmo gairdneri</name>
    <dbReference type="NCBI Taxonomy" id="8022"/>
    <lineage>
        <taxon>Eukaryota</taxon>
        <taxon>Metazoa</taxon>
        <taxon>Chordata</taxon>
        <taxon>Craniata</taxon>
        <taxon>Vertebrata</taxon>
        <taxon>Euteleostomi</taxon>
        <taxon>Actinopterygii</taxon>
        <taxon>Neopterygii</taxon>
        <taxon>Teleostei</taxon>
        <taxon>Protacanthopterygii</taxon>
        <taxon>Salmoniformes</taxon>
        <taxon>Salmonidae</taxon>
        <taxon>Salmoninae</taxon>
        <taxon>Oncorhynchus</taxon>
    </lineage>
</organism>
<keyword evidence="8" id="KW-0539">Nucleus</keyword>
<evidence type="ECO:0000256" key="10">
    <source>
        <dbReference type="SAM" id="MobiDB-lite"/>
    </source>
</evidence>
<dbReference type="FunFam" id="2.60.40.10:FF:000107">
    <property type="entry name" value="Myosin, light chain kinase a"/>
    <property type="match status" value="2"/>
</dbReference>
<dbReference type="InterPro" id="IPR052385">
    <property type="entry name" value="Obscurin/Obscurin-like_Reg"/>
</dbReference>
<dbReference type="InterPro" id="IPR007110">
    <property type="entry name" value="Ig-like_dom"/>
</dbReference>
<evidence type="ECO:0000259" key="11">
    <source>
        <dbReference type="PROSITE" id="PS50835"/>
    </source>
</evidence>
<proteinExistence type="inferred from homology"/>
<evidence type="ECO:0000256" key="7">
    <source>
        <dbReference type="ARBA" id="ARBA00023157"/>
    </source>
</evidence>
<accession>A0A060WEK3</accession>
<feature type="domain" description="Ig-like" evidence="11">
    <location>
        <begin position="818"/>
        <end position="904"/>
    </location>
</feature>
<dbReference type="CDD" id="cd00096">
    <property type="entry name" value="Ig"/>
    <property type="match status" value="3"/>
</dbReference>
<evidence type="ECO:0000256" key="4">
    <source>
        <dbReference type="ARBA" id="ARBA00022490"/>
    </source>
</evidence>
<feature type="region of interest" description="Disordered" evidence="10">
    <location>
        <begin position="2185"/>
        <end position="2208"/>
    </location>
</feature>
<feature type="domain" description="Ig-like" evidence="11">
    <location>
        <begin position="3066"/>
        <end position="3155"/>
    </location>
</feature>
<gene>
    <name evidence="12" type="ORF">GSONMT00073218001</name>
</gene>
<evidence type="ECO:0000256" key="9">
    <source>
        <dbReference type="ARBA" id="ARBA00023319"/>
    </source>
</evidence>
<feature type="region of interest" description="Disordered" evidence="10">
    <location>
        <begin position="1661"/>
        <end position="1705"/>
    </location>
</feature>
<dbReference type="FunFam" id="2.60.40.10:FF:000050">
    <property type="entry name" value="Titin isoform B"/>
    <property type="match status" value="7"/>
</dbReference>
<dbReference type="InterPro" id="IPR013783">
    <property type="entry name" value="Ig-like_fold"/>
</dbReference>
<dbReference type="STRING" id="8022.A0A060WEK3"/>
<feature type="region of interest" description="Disordered" evidence="10">
    <location>
        <begin position="1864"/>
        <end position="1935"/>
    </location>
</feature>
<dbReference type="PANTHER" id="PTHR35971">
    <property type="entry name" value="SI:DKEY-31G6.6"/>
    <property type="match status" value="1"/>
</dbReference>
<dbReference type="PaxDb" id="8022-A0A060WEK3"/>
<keyword evidence="7" id="KW-1015">Disulfide bond</keyword>
<dbReference type="FunFam" id="2.60.40.10:FF:000779">
    <property type="entry name" value="Titin b"/>
    <property type="match status" value="1"/>
</dbReference>
<dbReference type="InterPro" id="IPR003598">
    <property type="entry name" value="Ig_sub2"/>
</dbReference>
<feature type="compositionally biased region" description="Basic and acidic residues" evidence="10">
    <location>
        <begin position="2195"/>
        <end position="2208"/>
    </location>
</feature>
<evidence type="ECO:0000256" key="5">
    <source>
        <dbReference type="ARBA" id="ARBA00022553"/>
    </source>
</evidence>
<feature type="domain" description="Ig-like" evidence="11">
    <location>
        <begin position="1003"/>
        <end position="1091"/>
    </location>
</feature>
<dbReference type="GO" id="GO:0005737">
    <property type="term" value="C:cytoplasm"/>
    <property type="evidence" value="ECO:0007669"/>
    <property type="project" value="UniProtKB-SubCell"/>
</dbReference>
<evidence type="ECO:0000256" key="6">
    <source>
        <dbReference type="ARBA" id="ARBA00022737"/>
    </source>
</evidence>
<dbReference type="GO" id="GO:0060298">
    <property type="term" value="P:positive regulation of sarcomere organization"/>
    <property type="evidence" value="ECO:0007669"/>
    <property type="project" value="UniProtKB-ARBA"/>
</dbReference>
<dbReference type="FunFam" id="2.60.40.10:FF:001213">
    <property type="entry name" value="titin isoform X1"/>
    <property type="match status" value="1"/>
</dbReference>
<feature type="region of interest" description="Disordered" evidence="10">
    <location>
        <begin position="1748"/>
        <end position="1813"/>
    </location>
</feature>
<dbReference type="PANTHER" id="PTHR35971:SF5">
    <property type="entry name" value="OBSCURIN LIKE CYTOSKELETAL ADAPTOR 1"/>
    <property type="match status" value="1"/>
</dbReference>
<dbReference type="FunFam" id="2.60.40.10:FF:000032">
    <property type="entry name" value="palladin isoform X1"/>
    <property type="match status" value="2"/>
</dbReference>
<dbReference type="PROSITE" id="PS50835">
    <property type="entry name" value="IG_LIKE"/>
    <property type="match status" value="10"/>
</dbReference>
<feature type="domain" description="Ig-like" evidence="11">
    <location>
        <begin position="643"/>
        <end position="728"/>
    </location>
</feature>
<dbReference type="FunFam" id="2.60.40.10:FF:000981">
    <property type="entry name" value="Titin a"/>
    <property type="match status" value="1"/>
</dbReference>
<dbReference type="InterPro" id="IPR013098">
    <property type="entry name" value="Ig_I-set"/>
</dbReference>
<name>A0A060WEK3_ONCMY</name>
<evidence type="ECO:0000256" key="8">
    <source>
        <dbReference type="ARBA" id="ARBA00023242"/>
    </source>
</evidence>
<dbReference type="InterPro" id="IPR003599">
    <property type="entry name" value="Ig_sub"/>
</dbReference>
<feature type="domain" description="Ig-like" evidence="11">
    <location>
        <begin position="1170"/>
        <end position="1264"/>
    </location>
</feature>
<comment type="similarity">
    <text evidence="3">Belongs to the protein kinase superfamily. CAMK Ser/Thr protein kinase family.</text>
</comment>
<feature type="domain" description="Ig-like" evidence="11">
    <location>
        <begin position="376"/>
        <end position="466"/>
    </location>
</feature>